<dbReference type="PROSITE" id="PS50949">
    <property type="entry name" value="HTH_GNTR"/>
    <property type="match status" value="1"/>
</dbReference>
<dbReference type="SUPFAM" id="SSF53383">
    <property type="entry name" value="PLP-dependent transferases"/>
    <property type="match status" value="1"/>
</dbReference>
<dbReference type="GeneID" id="97763488"/>
<evidence type="ECO:0000256" key="4">
    <source>
        <dbReference type="ARBA" id="ARBA00023125"/>
    </source>
</evidence>
<proteinExistence type="inferred from homology"/>
<evidence type="ECO:0000256" key="1">
    <source>
        <dbReference type="ARBA" id="ARBA00005384"/>
    </source>
</evidence>
<dbReference type="GO" id="GO:0003700">
    <property type="term" value="F:DNA-binding transcription factor activity"/>
    <property type="evidence" value="ECO:0007669"/>
    <property type="project" value="InterPro"/>
</dbReference>
<keyword evidence="5" id="KW-0804">Transcription</keyword>
<keyword evidence="8" id="KW-1185">Reference proteome</keyword>
<evidence type="ECO:0000313" key="8">
    <source>
        <dbReference type="Proteomes" id="UP000187280"/>
    </source>
</evidence>
<organism evidence="7 8">
    <name type="scientific">Lonsdalea quercina</name>
    <dbReference type="NCBI Taxonomy" id="71657"/>
    <lineage>
        <taxon>Bacteria</taxon>
        <taxon>Pseudomonadati</taxon>
        <taxon>Pseudomonadota</taxon>
        <taxon>Gammaproteobacteria</taxon>
        <taxon>Enterobacterales</taxon>
        <taxon>Pectobacteriaceae</taxon>
        <taxon>Lonsdalea</taxon>
    </lineage>
</organism>
<dbReference type="Pfam" id="PF00392">
    <property type="entry name" value="GntR"/>
    <property type="match status" value="1"/>
</dbReference>
<evidence type="ECO:0000256" key="2">
    <source>
        <dbReference type="ARBA" id="ARBA00022898"/>
    </source>
</evidence>
<dbReference type="EMBL" id="FNQS01000001">
    <property type="protein sequence ID" value="SDZ88246.1"/>
    <property type="molecule type" value="Genomic_DNA"/>
</dbReference>
<dbReference type="RefSeq" id="WP_074727850.1">
    <property type="nucleotide sequence ID" value="NZ_FNQS01000001.1"/>
</dbReference>
<dbReference type="CDD" id="cd00609">
    <property type="entry name" value="AAT_like"/>
    <property type="match status" value="1"/>
</dbReference>
<name>A0A1H3WM79_9GAMM</name>
<dbReference type="InterPro" id="IPR036388">
    <property type="entry name" value="WH-like_DNA-bd_sf"/>
</dbReference>
<dbReference type="InterPro" id="IPR004839">
    <property type="entry name" value="Aminotransferase_I/II_large"/>
</dbReference>
<dbReference type="STRING" id="71657.SAMN02982996_00553"/>
<dbReference type="CDD" id="cd07377">
    <property type="entry name" value="WHTH_GntR"/>
    <property type="match status" value="1"/>
</dbReference>
<dbReference type="PANTHER" id="PTHR46577">
    <property type="entry name" value="HTH-TYPE TRANSCRIPTIONAL REGULATORY PROTEIN GABR"/>
    <property type="match status" value="1"/>
</dbReference>
<dbReference type="Gene3D" id="3.40.640.10">
    <property type="entry name" value="Type I PLP-dependent aspartate aminotransferase-like (Major domain)"/>
    <property type="match status" value="1"/>
</dbReference>
<dbReference type="InterPro" id="IPR036390">
    <property type="entry name" value="WH_DNA-bd_sf"/>
</dbReference>
<dbReference type="PANTHER" id="PTHR46577:SF1">
    <property type="entry name" value="HTH-TYPE TRANSCRIPTIONAL REGULATORY PROTEIN GABR"/>
    <property type="match status" value="1"/>
</dbReference>
<sequence>MNKKEFFDDNQKPLYRQIYDRFVKSIQSNVLIPGQRVPSIRTLASELQLSRNTVELAYSLLTEAGYLEARGPAGTIVSKKLAKLSIQENDIPPSQKVSHSLYDPLSDFSSKSHSPAPYQLGLPGLDLFPYKIWGNIYTRQLRQQNYFFSYPQAAGYQPLREAIASYLRVSRGLNCTSSQIFITAGYRGALNLISRTLMQPLDQVWIEDPCFPPSRQLLNEFGAELIPVPVDRDGMNISIGKELAPDARFALVTPAHQSPLGSALSTLRRAELLEWAQKSNAFIIEDDYDSEYRYNSRPLPVLASTESHDNVLYVGTFSKVLSPSLRLAYLVVPEPQLPRFNATCQTWQDGCSLLTQRVLTDFMQENHFSRHLRKTRAIYAKRRVMTINGLKEVFGERLKFEMPACGLHILAKLDDEENDIGIATRGRMHNLLIGALSARSSRKECGKGLILGFANVTSHEQALKQAKMLFQCFD</sequence>
<evidence type="ECO:0000256" key="5">
    <source>
        <dbReference type="ARBA" id="ARBA00023163"/>
    </source>
</evidence>
<comment type="similarity">
    <text evidence="1">In the C-terminal section; belongs to the class-I pyridoxal-phosphate-dependent aminotransferase family.</text>
</comment>
<keyword evidence="4" id="KW-0238">DNA-binding</keyword>
<dbReference type="SUPFAM" id="SSF46785">
    <property type="entry name" value="Winged helix' DNA-binding domain"/>
    <property type="match status" value="1"/>
</dbReference>
<reference evidence="7 8" key="1">
    <citation type="submission" date="2016-10" db="EMBL/GenBank/DDBJ databases">
        <authorList>
            <person name="de Groot N.N."/>
        </authorList>
    </citation>
    <scope>NUCLEOTIDE SEQUENCE [LARGE SCALE GENOMIC DNA]</scope>
    <source>
        <strain evidence="7 8">ATCC 29281</strain>
    </source>
</reference>
<protein>
    <submittedName>
        <fullName evidence="7">Transcriptional regulator, GntR family</fullName>
    </submittedName>
</protein>
<dbReference type="SMART" id="SM00345">
    <property type="entry name" value="HTH_GNTR"/>
    <property type="match status" value="1"/>
</dbReference>
<evidence type="ECO:0000313" key="7">
    <source>
        <dbReference type="EMBL" id="SDZ88246.1"/>
    </source>
</evidence>
<dbReference type="GO" id="GO:0030170">
    <property type="term" value="F:pyridoxal phosphate binding"/>
    <property type="evidence" value="ECO:0007669"/>
    <property type="project" value="InterPro"/>
</dbReference>
<gene>
    <name evidence="7" type="ORF">SAMN02982996_00553</name>
</gene>
<dbReference type="InterPro" id="IPR015421">
    <property type="entry name" value="PyrdxlP-dep_Trfase_major"/>
</dbReference>
<keyword evidence="2" id="KW-0663">Pyridoxal phosphate</keyword>
<dbReference type="GO" id="GO:0003677">
    <property type="term" value="F:DNA binding"/>
    <property type="evidence" value="ECO:0007669"/>
    <property type="project" value="UniProtKB-KW"/>
</dbReference>
<feature type="domain" description="HTH gntR-type" evidence="6">
    <location>
        <begin position="12"/>
        <end position="80"/>
    </location>
</feature>
<evidence type="ECO:0000259" key="6">
    <source>
        <dbReference type="PROSITE" id="PS50949"/>
    </source>
</evidence>
<dbReference type="InterPro" id="IPR000524">
    <property type="entry name" value="Tscrpt_reg_HTH_GntR"/>
</dbReference>
<dbReference type="AlphaFoldDB" id="A0A1H3WM79"/>
<keyword evidence="3" id="KW-0805">Transcription regulation</keyword>
<dbReference type="InterPro" id="IPR051446">
    <property type="entry name" value="HTH_trans_reg/aminotransferase"/>
</dbReference>
<dbReference type="Proteomes" id="UP000187280">
    <property type="component" value="Unassembled WGS sequence"/>
</dbReference>
<dbReference type="InterPro" id="IPR015424">
    <property type="entry name" value="PyrdxlP-dep_Trfase"/>
</dbReference>
<dbReference type="Gene3D" id="1.10.10.10">
    <property type="entry name" value="Winged helix-like DNA-binding domain superfamily/Winged helix DNA-binding domain"/>
    <property type="match status" value="1"/>
</dbReference>
<accession>A0A1H3WM79</accession>
<evidence type="ECO:0000256" key="3">
    <source>
        <dbReference type="ARBA" id="ARBA00023015"/>
    </source>
</evidence>
<dbReference type="Pfam" id="PF00155">
    <property type="entry name" value="Aminotran_1_2"/>
    <property type="match status" value="1"/>
</dbReference>